<dbReference type="EnsemblMetazoa" id="CapteT223787">
    <property type="protein sequence ID" value="CapteP223787"/>
    <property type="gene ID" value="CapteG223787"/>
</dbReference>
<feature type="compositionally biased region" description="Basic and acidic residues" evidence="1">
    <location>
        <begin position="449"/>
        <end position="459"/>
    </location>
</feature>
<dbReference type="OrthoDB" id="6156876at2759"/>
<dbReference type="Proteomes" id="UP000014760">
    <property type="component" value="Unassembled WGS sequence"/>
</dbReference>
<dbReference type="EMBL" id="AMQN01022107">
    <property type="status" value="NOT_ANNOTATED_CDS"/>
    <property type="molecule type" value="Genomic_DNA"/>
</dbReference>
<keyword evidence="5" id="KW-1185">Reference proteome</keyword>
<feature type="compositionally biased region" description="Basic and acidic residues" evidence="1">
    <location>
        <begin position="369"/>
        <end position="379"/>
    </location>
</feature>
<evidence type="ECO:0000313" key="3">
    <source>
        <dbReference type="EMBL" id="ELU07705.1"/>
    </source>
</evidence>
<feature type="compositionally biased region" description="Basic and acidic residues" evidence="1">
    <location>
        <begin position="409"/>
        <end position="419"/>
    </location>
</feature>
<feature type="domain" description="HMG" evidence="2">
    <location>
        <begin position="734"/>
        <end position="845"/>
    </location>
</feature>
<evidence type="ECO:0000313" key="4">
    <source>
        <dbReference type="EnsemblMetazoa" id="CapteP223787"/>
    </source>
</evidence>
<dbReference type="HOGENOM" id="CLU_253259_0_0_1"/>
<dbReference type="InterPro" id="IPR039598">
    <property type="entry name" value="HMGXB3"/>
</dbReference>
<organism evidence="3">
    <name type="scientific">Capitella teleta</name>
    <name type="common">Polychaete worm</name>
    <dbReference type="NCBI Taxonomy" id="283909"/>
    <lineage>
        <taxon>Eukaryota</taxon>
        <taxon>Metazoa</taxon>
        <taxon>Spiralia</taxon>
        <taxon>Lophotrochozoa</taxon>
        <taxon>Annelida</taxon>
        <taxon>Polychaeta</taxon>
        <taxon>Sedentaria</taxon>
        <taxon>Scolecida</taxon>
        <taxon>Capitellidae</taxon>
        <taxon>Capitella</taxon>
    </lineage>
</organism>
<dbReference type="Pfam" id="PF18717">
    <property type="entry name" value="CxC4"/>
    <property type="match status" value="1"/>
</dbReference>
<feature type="compositionally biased region" description="Basic and acidic residues" evidence="1">
    <location>
        <begin position="429"/>
        <end position="439"/>
    </location>
</feature>
<dbReference type="InterPro" id="IPR040648">
    <property type="entry name" value="HMGXB3_CxC4"/>
</dbReference>
<sequence>MDSTETEILEYLLSELNDAENIWRKSCADLAAIENDFSLQCGEHLTITAAEFDLQKLVSSMNGPCPLCSVRWFAPTHPSAIKRHISRFHRRCVLGNGKRHSICRLDCASTAHYHCVCGTIFKRRDQASSHIRSCQLGRIGDVHHNRLSPLPSAHDEHDERIGDVRHNRLSPLPSAHDEHDERIGDVRHNRLSPLPSAHDEHDGRIGDVRHNRLSPLPSAHDEHDERIGDVRHNRLSPLPSAHDEHDERIGDVRHNRLSPLPSAHDEHDGRIGDVRHRHVKGKVRTQEERLWRAKARSYSKQAQLWRERKRAWREQQLVFKWAKSAWEVRLGQRRKICDSEAQSLAVEQEEARVGERHCSEAQSSAEQQEEARVGERHCSEAQSSAEQQEEARVGERHCSEAQSSAEQQEEARVGERHCSEAQSSAEQQEEARVGERHCSEAQSSAEQQEEARVGERHCSEAQSSAEQQEEERVGELFRGMTKSHSRKKCHVCDKWISKKNIRRHTNNHLPPGKKNKLDVQCCDPKGIFMVESHTGHGAIFPIHIQLQSSGMDCSQKDCKDMKSTAARGGVNFICDHLLAAINASTSIKPLPLPPIKETGISSTMRSAISKLHQASSELGAPLIVAWKKGGHYSVYSGIIKPYSPFGRVIVTSRDGQSLNCPCVGPRNNCVHKGVVRWAIDSEFNDSSLPQVEAAEPTSSNNSQVWADWVEFLSKKSIDPDDIRHLDDSVEFAPMQPEETQCPWCQFSLSSAVVNQAAKVIDHTFIKEGVKVLIKHCTQCSHFIFKYSVDDGIFNFDNRILLTTQFCAWLRSCLQTHTAIGRELEKIEQFHKFEFPPHDKILRAYLAFEARCNHRYTYTCVECGASPPILVADVNRKCCFRLSMSSVTGRSVAQDEQDQNIFWRRVQSEIMSGGQHDLGWYRIVPLMELFHPYFNNIFTTDDPVLPCYDFWAPFIGDAGSETVFNTESKTAQERKHRSIDDVCDDGLDLSEDLLLQLRHESMEEVRQVCAKLKIPTQGMRAECLLRIQHKMEERNNYKKVFTKFVGSSGGLLVLCCPHSIVYGIKFLLRGESPRAYVDMLLSLRCQPTLFVCDIPGHVSSHGNNRKPGMFTPHSGRFAAPTETNIQQAKEGKFTISLPCLNSSNWDLDAASADHPYASGYQFHPLTKTRDHYCAFDRLHQLNSTVPADRLRQLDLIKELKGEVNSLVVEELFSEMKKSRYFLTQLKPIHHIFLVRLILQLRNQRRNEAHLLNLRKTAKKTLPKFELVIAEDKRVIDAYLHMNVKDDKQILHMPTQTTTVILNGTYQQLLTKENFHQFTHIIGCFNENHSHWTAVPLTRKFIAARKISPLEMEASGYHVVGATCDPRQEDGWNCGIFALQFLINRVAPKKVQLLPPQQGRLTIARILYNESGLSFAQVYW</sequence>
<evidence type="ECO:0000259" key="2">
    <source>
        <dbReference type="Pfam" id="PF18717"/>
    </source>
</evidence>
<evidence type="ECO:0000313" key="5">
    <source>
        <dbReference type="Proteomes" id="UP000014760"/>
    </source>
</evidence>
<proteinExistence type="predicted"/>
<dbReference type="PANTHER" id="PTHR17609">
    <property type="entry name" value="HMG DOMAIN-CONTAINING PROTEIN 3"/>
    <property type="match status" value="1"/>
</dbReference>
<feature type="region of interest" description="Disordered" evidence="1">
    <location>
        <begin position="355"/>
        <end position="471"/>
    </location>
</feature>
<gene>
    <name evidence="3" type="ORF">CAPTEDRAFT_223787</name>
</gene>
<dbReference type="EMBL" id="KB299635">
    <property type="protein sequence ID" value="ELU07705.1"/>
    <property type="molecule type" value="Genomic_DNA"/>
</dbReference>
<reference evidence="4" key="3">
    <citation type="submission" date="2015-06" db="UniProtKB">
        <authorList>
            <consortium name="EnsemblMetazoa"/>
        </authorList>
    </citation>
    <scope>IDENTIFICATION</scope>
</reference>
<reference evidence="3 5" key="2">
    <citation type="journal article" date="2013" name="Nature">
        <title>Insights into bilaterian evolution from three spiralian genomes.</title>
        <authorList>
            <person name="Simakov O."/>
            <person name="Marletaz F."/>
            <person name="Cho S.J."/>
            <person name="Edsinger-Gonzales E."/>
            <person name="Havlak P."/>
            <person name="Hellsten U."/>
            <person name="Kuo D.H."/>
            <person name="Larsson T."/>
            <person name="Lv J."/>
            <person name="Arendt D."/>
            <person name="Savage R."/>
            <person name="Osoegawa K."/>
            <person name="de Jong P."/>
            <person name="Grimwood J."/>
            <person name="Chapman J.A."/>
            <person name="Shapiro H."/>
            <person name="Aerts A."/>
            <person name="Otillar R.P."/>
            <person name="Terry A.Y."/>
            <person name="Boore J.L."/>
            <person name="Grigoriev I.V."/>
            <person name="Lindberg D.R."/>
            <person name="Seaver E.C."/>
            <person name="Weisblat D.A."/>
            <person name="Putnam N.H."/>
            <person name="Rokhsar D.S."/>
        </authorList>
    </citation>
    <scope>NUCLEOTIDE SEQUENCE</scope>
    <source>
        <strain evidence="3 5">I ESC-2004</strain>
    </source>
</reference>
<dbReference type="STRING" id="283909.R7UNA5"/>
<protein>
    <recommendedName>
        <fullName evidence="2">HMG domain-containing protein</fullName>
    </recommendedName>
</protein>
<reference evidence="5" key="1">
    <citation type="submission" date="2012-12" db="EMBL/GenBank/DDBJ databases">
        <authorList>
            <person name="Hellsten U."/>
            <person name="Grimwood J."/>
            <person name="Chapman J.A."/>
            <person name="Shapiro H."/>
            <person name="Aerts A."/>
            <person name="Otillar R.P."/>
            <person name="Terry A.Y."/>
            <person name="Boore J.L."/>
            <person name="Simakov O."/>
            <person name="Marletaz F."/>
            <person name="Cho S.-J."/>
            <person name="Edsinger-Gonzales E."/>
            <person name="Havlak P."/>
            <person name="Kuo D.-H."/>
            <person name="Larsson T."/>
            <person name="Lv J."/>
            <person name="Arendt D."/>
            <person name="Savage R."/>
            <person name="Osoegawa K."/>
            <person name="de Jong P."/>
            <person name="Lindberg D.R."/>
            <person name="Seaver E.C."/>
            <person name="Weisblat D.A."/>
            <person name="Putnam N.H."/>
            <person name="Grigoriev I.V."/>
            <person name="Rokhsar D.S."/>
        </authorList>
    </citation>
    <scope>NUCLEOTIDE SEQUENCE</scope>
    <source>
        <strain evidence="5">I ESC-2004</strain>
    </source>
</reference>
<evidence type="ECO:0000256" key="1">
    <source>
        <dbReference type="SAM" id="MobiDB-lite"/>
    </source>
</evidence>
<feature type="compositionally biased region" description="Basic and acidic residues" evidence="1">
    <location>
        <begin position="389"/>
        <end position="399"/>
    </location>
</feature>
<accession>R7UNA5</accession>
<name>R7UNA5_CAPTE</name>
<dbReference type="PANTHER" id="PTHR17609:SF3">
    <property type="entry name" value="SAP DOMAIN-CONTAINING PROTEIN"/>
    <property type="match status" value="1"/>
</dbReference>
<dbReference type="InterPro" id="IPR038765">
    <property type="entry name" value="Papain-like_cys_pep_sf"/>
</dbReference>
<dbReference type="SUPFAM" id="SSF54001">
    <property type="entry name" value="Cysteine proteinases"/>
    <property type="match status" value="1"/>
</dbReference>